<proteinExistence type="predicted"/>
<accession>A0ABS6N2S3</accession>
<dbReference type="Proteomes" id="UP001166293">
    <property type="component" value="Unassembled WGS sequence"/>
</dbReference>
<gene>
    <name evidence="2" type="ORF">KUH32_00855</name>
</gene>
<keyword evidence="3" id="KW-1185">Reference proteome</keyword>
<sequence length="146" mass="15856">MTLRSSSLALAAAFGSTATASHANPSDVWALLKQIEIDEIVTDTNYEVRKTYPTGIAEEQMVEITGYAAPMMPGTTFRELVLVSDMGLCPFCGSVDHGAALQVTLADPIDTVDETRRITLRGTLKRVNDPETWQAVILENAQIVTQ</sequence>
<comment type="caution">
    <text evidence="2">The sequence shown here is derived from an EMBL/GenBank/DDBJ whole genome shotgun (WGS) entry which is preliminary data.</text>
</comment>
<dbReference type="RefSeq" id="WP_217776184.1">
    <property type="nucleotide sequence ID" value="NZ_JAHRWL010000001.1"/>
</dbReference>
<organism evidence="2 3">
    <name type="scientific">Thalassococcus arenae</name>
    <dbReference type="NCBI Taxonomy" id="2851652"/>
    <lineage>
        <taxon>Bacteria</taxon>
        <taxon>Pseudomonadati</taxon>
        <taxon>Pseudomonadota</taxon>
        <taxon>Alphaproteobacteria</taxon>
        <taxon>Rhodobacterales</taxon>
        <taxon>Roseobacteraceae</taxon>
        <taxon>Thalassococcus</taxon>
    </lineage>
</organism>
<feature type="chain" id="PRO_5047252881" description="DUF3299 domain-containing protein" evidence="1">
    <location>
        <begin position="24"/>
        <end position="146"/>
    </location>
</feature>
<protein>
    <recommendedName>
        <fullName evidence="4">DUF3299 domain-containing protein</fullName>
    </recommendedName>
</protein>
<name>A0ABS6N2S3_9RHOB</name>
<reference evidence="2" key="1">
    <citation type="submission" date="2021-06" db="EMBL/GenBank/DDBJ databases">
        <title>Thalassococcus sp. CAU 1522 isolated from sea sand, Republic of Korea.</title>
        <authorList>
            <person name="Kim W."/>
        </authorList>
    </citation>
    <scope>NUCLEOTIDE SEQUENCE</scope>
    <source>
        <strain evidence="2">CAU 1522</strain>
    </source>
</reference>
<keyword evidence="1" id="KW-0732">Signal</keyword>
<dbReference type="EMBL" id="JAHRWL010000001">
    <property type="protein sequence ID" value="MBV2358311.1"/>
    <property type="molecule type" value="Genomic_DNA"/>
</dbReference>
<evidence type="ECO:0000313" key="3">
    <source>
        <dbReference type="Proteomes" id="UP001166293"/>
    </source>
</evidence>
<feature type="signal peptide" evidence="1">
    <location>
        <begin position="1"/>
        <end position="23"/>
    </location>
</feature>
<evidence type="ECO:0008006" key="4">
    <source>
        <dbReference type="Google" id="ProtNLM"/>
    </source>
</evidence>
<evidence type="ECO:0000256" key="1">
    <source>
        <dbReference type="SAM" id="SignalP"/>
    </source>
</evidence>
<evidence type="ECO:0000313" key="2">
    <source>
        <dbReference type="EMBL" id="MBV2358311.1"/>
    </source>
</evidence>